<reference evidence="1" key="2">
    <citation type="submission" date="2020-11" db="EMBL/GenBank/DDBJ databases">
        <authorList>
            <person name="McCartney M.A."/>
            <person name="Auch B."/>
            <person name="Kono T."/>
            <person name="Mallez S."/>
            <person name="Becker A."/>
            <person name="Gohl D.M."/>
            <person name="Silverstein K.A.T."/>
            <person name="Koren S."/>
            <person name="Bechman K.B."/>
            <person name="Herman A."/>
            <person name="Abrahante J.E."/>
            <person name="Garbe J."/>
        </authorList>
    </citation>
    <scope>NUCLEOTIDE SEQUENCE</scope>
    <source>
        <strain evidence="1">Duluth1</strain>
        <tissue evidence="1">Whole animal</tissue>
    </source>
</reference>
<dbReference type="AlphaFoldDB" id="A0A9D4S563"/>
<evidence type="ECO:0000313" key="1">
    <source>
        <dbReference type="EMBL" id="KAH3890312.1"/>
    </source>
</evidence>
<reference evidence="1" key="1">
    <citation type="journal article" date="2019" name="bioRxiv">
        <title>The Genome of the Zebra Mussel, Dreissena polymorpha: A Resource for Invasive Species Research.</title>
        <authorList>
            <person name="McCartney M.A."/>
            <person name="Auch B."/>
            <person name="Kono T."/>
            <person name="Mallez S."/>
            <person name="Zhang Y."/>
            <person name="Obille A."/>
            <person name="Becker A."/>
            <person name="Abrahante J.E."/>
            <person name="Garbe J."/>
            <person name="Badalamenti J.P."/>
            <person name="Herman A."/>
            <person name="Mangelson H."/>
            <person name="Liachko I."/>
            <person name="Sullivan S."/>
            <person name="Sone E.D."/>
            <person name="Koren S."/>
            <person name="Silverstein K.A.T."/>
            <person name="Beckman K.B."/>
            <person name="Gohl D.M."/>
        </authorList>
    </citation>
    <scope>NUCLEOTIDE SEQUENCE</scope>
    <source>
        <strain evidence="1">Duluth1</strain>
        <tissue evidence="1">Whole animal</tissue>
    </source>
</reference>
<proteinExistence type="predicted"/>
<organism evidence="1 2">
    <name type="scientific">Dreissena polymorpha</name>
    <name type="common">Zebra mussel</name>
    <name type="synonym">Mytilus polymorpha</name>
    <dbReference type="NCBI Taxonomy" id="45954"/>
    <lineage>
        <taxon>Eukaryota</taxon>
        <taxon>Metazoa</taxon>
        <taxon>Spiralia</taxon>
        <taxon>Lophotrochozoa</taxon>
        <taxon>Mollusca</taxon>
        <taxon>Bivalvia</taxon>
        <taxon>Autobranchia</taxon>
        <taxon>Heteroconchia</taxon>
        <taxon>Euheterodonta</taxon>
        <taxon>Imparidentia</taxon>
        <taxon>Neoheterodontei</taxon>
        <taxon>Myida</taxon>
        <taxon>Dreissenoidea</taxon>
        <taxon>Dreissenidae</taxon>
        <taxon>Dreissena</taxon>
    </lineage>
</organism>
<dbReference type="Proteomes" id="UP000828390">
    <property type="component" value="Unassembled WGS sequence"/>
</dbReference>
<comment type="caution">
    <text evidence="1">The sequence shown here is derived from an EMBL/GenBank/DDBJ whole genome shotgun (WGS) entry which is preliminary data.</text>
</comment>
<protein>
    <submittedName>
        <fullName evidence="1">Uncharacterized protein</fullName>
    </submittedName>
</protein>
<keyword evidence="2" id="KW-1185">Reference proteome</keyword>
<evidence type="ECO:0000313" key="2">
    <source>
        <dbReference type="Proteomes" id="UP000828390"/>
    </source>
</evidence>
<dbReference type="EMBL" id="JAIWYP010000001">
    <property type="protein sequence ID" value="KAH3890312.1"/>
    <property type="molecule type" value="Genomic_DNA"/>
</dbReference>
<accession>A0A9D4S563</accession>
<name>A0A9D4S563_DREPO</name>
<gene>
    <name evidence="1" type="ORF">DPMN_014388</name>
</gene>
<sequence>MCHMVPELCSAIVQANKDEVFTVPVTPDEWRSISQEFEDKWKLFFCHMQLGL</sequence>